<keyword evidence="1" id="KW-1133">Transmembrane helix</keyword>
<accession>A0A937XFZ8</accession>
<feature type="transmembrane region" description="Helical" evidence="1">
    <location>
        <begin position="97"/>
        <end position="117"/>
    </location>
</feature>
<evidence type="ECO:0000313" key="3">
    <source>
        <dbReference type="Proteomes" id="UP000779900"/>
    </source>
</evidence>
<organism evidence="2 3">
    <name type="scientific">candidate division WOR-3 bacterium</name>
    <dbReference type="NCBI Taxonomy" id="2052148"/>
    <lineage>
        <taxon>Bacteria</taxon>
        <taxon>Bacteria division WOR-3</taxon>
    </lineage>
</organism>
<reference evidence="2" key="1">
    <citation type="submission" date="2019-03" db="EMBL/GenBank/DDBJ databases">
        <title>Lake Tanganyika Metagenome-Assembled Genomes (MAGs).</title>
        <authorList>
            <person name="Tran P."/>
        </authorList>
    </citation>
    <scope>NUCLEOTIDE SEQUENCE</scope>
    <source>
        <strain evidence="2">K_DeepCast_150m_m2_040</strain>
    </source>
</reference>
<dbReference type="Proteomes" id="UP000779900">
    <property type="component" value="Unassembled WGS sequence"/>
</dbReference>
<comment type="caution">
    <text evidence="2">The sequence shown here is derived from an EMBL/GenBank/DDBJ whole genome shotgun (WGS) entry which is preliminary data.</text>
</comment>
<keyword evidence="1" id="KW-0812">Transmembrane</keyword>
<protein>
    <recommendedName>
        <fullName evidence="4">Glycosyltransferase RgtA/B/C/D-like domain-containing protein</fullName>
    </recommendedName>
</protein>
<feature type="transmembrane region" description="Helical" evidence="1">
    <location>
        <begin position="465"/>
        <end position="486"/>
    </location>
</feature>
<name>A0A937XFZ8_UNCW3</name>
<proteinExistence type="predicted"/>
<feature type="transmembrane region" description="Helical" evidence="1">
    <location>
        <begin position="409"/>
        <end position="428"/>
    </location>
</feature>
<feature type="transmembrane region" description="Helical" evidence="1">
    <location>
        <begin position="440"/>
        <end position="459"/>
    </location>
</feature>
<evidence type="ECO:0008006" key="4">
    <source>
        <dbReference type="Google" id="ProtNLM"/>
    </source>
</evidence>
<evidence type="ECO:0000313" key="2">
    <source>
        <dbReference type="EMBL" id="MBM3330923.1"/>
    </source>
</evidence>
<sequence>MKSCRPHPMPAPPDGRRSFPKPLLAVIGLVLVSRLGYHLAGVRFDASSLPWFWQFVDPALLRSNLAQSLWYLHSQPPAFNAFLGAVLNLFAGHETVAFTFGYLLAGLIFTAAMFLLLRGLGVPDTPSAILTGIYVVSPACVLYENWLFSTYPATVLLLLTALFWQRFVRRGRSLDAVLLFAAAGLLAMTWSLFHLVWLLGLVLTLVLFRRKDWRKVVLAAAVPLLLVVLWYGKNLVQVGEFTGSTWFGINFSKMTNSMLTIPERRTLYDNGTISAVSLLPPFSEPDKYYGALPKPGRTGVPVLDQEMKPSGVANFNNALFVAVSRQYGRDARRILTVQPVAYLRGLAESYLIYYLPANAYLFLDNNATRIKGLARLASILDGRFFYHTDRSLRLTRPAQYYLQGFLNTGWFLILAYALVLAAGLALLLRPSPFLPQPPSLFLLWFNVAWVTLLANAFEVGENNRFRFVTDPLVFAFLAALVSGWLARRRRVRTEA</sequence>
<feature type="transmembrane region" description="Helical" evidence="1">
    <location>
        <begin position="334"/>
        <end position="355"/>
    </location>
</feature>
<dbReference type="EMBL" id="VGIR01000014">
    <property type="protein sequence ID" value="MBM3330923.1"/>
    <property type="molecule type" value="Genomic_DNA"/>
</dbReference>
<feature type="transmembrane region" description="Helical" evidence="1">
    <location>
        <begin position="213"/>
        <end position="232"/>
    </location>
</feature>
<gene>
    <name evidence="2" type="ORF">FJY68_03615</name>
</gene>
<feature type="transmembrane region" description="Helical" evidence="1">
    <location>
        <begin position="146"/>
        <end position="164"/>
    </location>
</feature>
<feature type="transmembrane region" description="Helical" evidence="1">
    <location>
        <begin position="176"/>
        <end position="207"/>
    </location>
</feature>
<dbReference type="AlphaFoldDB" id="A0A937XFZ8"/>
<evidence type="ECO:0000256" key="1">
    <source>
        <dbReference type="SAM" id="Phobius"/>
    </source>
</evidence>
<keyword evidence="1" id="KW-0472">Membrane</keyword>